<feature type="compositionally biased region" description="Low complexity" evidence="1">
    <location>
        <begin position="1347"/>
        <end position="1357"/>
    </location>
</feature>
<feature type="transmembrane region" description="Helical" evidence="2">
    <location>
        <begin position="402"/>
        <end position="427"/>
    </location>
</feature>
<feature type="region of interest" description="Disordered" evidence="1">
    <location>
        <begin position="1160"/>
        <end position="1204"/>
    </location>
</feature>
<feature type="transmembrane region" description="Helical" evidence="2">
    <location>
        <begin position="105"/>
        <end position="130"/>
    </location>
</feature>
<dbReference type="Proteomes" id="UP000245942">
    <property type="component" value="Unassembled WGS sequence"/>
</dbReference>
<dbReference type="RefSeq" id="XP_025350618.1">
    <property type="nucleotide sequence ID" value="XM_025493928.1"/>
</dbReference>
<evidence type="ECO:0000256" key="1">
    <source>
        <dbReference type="SAM" id="MobiDB-lite"/>
    </source>
</evidence>
<feature type="region of interest" description="Disordered" evidence="1">
    <location>
        <begin position="634"/>
        <end position="659"/>
    </location>
</feature>
<proteinExistence type="predicted"/>
<feature type="transmembrane region" description="Helical" evidence="2">
    <location>
        <begin position="442"/>
        <end position="466"/>
    </location>
</feature>
<feature type="region of interest" description="Disordered" evidence="1">
    <location>
        <begin position="1519"/>
        <end position="1544"/>
    </location>
</feature>
<feature type="region of interest" description="Disordered" evidence="1">
    <location>
        <begin position="374"/>
        <end position="393"/>
    </location>
</feature>
<feature type="transmembrane region" description="Helical" evidence="2">
    <location>
        <begin position="61"/>
        <end position="84"/>
    </location>
</feature>
<feature type="transmembrane region" description="Helical" evidence="2">
    <location>
        <begin position="843"/>
        <end position="862"/>
    </location>
</feature>
<protein>
    <recommendedName>
        <fullName evidence="5">Transmembrane protein</fullName>
    </recommendedName>
</protein>
<evidence type="ECO:0000256" key="2">
    <source>
        <dbReference type="SAM" id="Phobius"/>
    </source>
</evidence>
<reference evidence="3 4" key="1">
    <citation type="journal article" date="2018" name="Mol. Biol. Evol.">
        <title>Broad Genomic Sampling Reveals a Smut Pathogenic Ancestry of the Fungal Clade Ustilaginomycotina.</title>
        <authorList>
            <person name="Kijpornyongpan T."/>
            <person name="Mondo S.J."/>
            <person name="Barry K."/>
            <person name="Sandor L."/>
            <person name="Lee J."/>
            <person name="Lipzen A."/>
            <person name="Pangilinan J."/>
            <person name="LaButti K."/>
            <person name="Hainaut M."/>
            <person name="Henrissat B."/>
            <person name="Grigoriev I.V."/>
            <person name="Spatafora J.W."/>
            <person name="Aime M.C."/>
        </authorList>
    </citation>
    <scope>NUCLEOTIDE SEQUENCE [LARGE SCALE GENOMIC DNA]</scope>
    <source>
        <strain evidence="3 4">MCA 4718</strain>
    </source>
</reference>
<evidence type="ECO:0000313" key="3">
    <source>
        <dbReference type="EMBL" id="PWN23458.1"/>
    </source>
</evidence>
<organism evidence="3 4">
    <name type="scientific">Pseudomicrostroma glucosiphilum</name>
    <dbReference type="NCBI Taxonomy" id="1684307"/>
    <lineage>
        <taxon>Eukaryota</taxon>
        <taxon>Fungi</taxon>
        <taxon>Dikarya</taxon>
        <taxon>Basidiomycota</taxon>
        <taxon>Ustilaginomycotina</taxon>
        <taxon>Exobasidiomycetes</taxon>
        <taxon>Microstromatales</taxon>
        <taxon>Microstromatales incertae sedis</taxon>
        <taxon>Pseudomicrostroma</taxon>
    </lineage>
</organism>
<keyword evidence="2" id="KW-1133">Transmembrane helix</keyword>
<keyword evidence="4" id="KW-1185">Reference proteome</keyword>
<feature type="compositionally biased region" description="Polar residues" evidence="1">
    <location>
        <begin position="1378"/>
        <end position="1388"/>
    </location>
</feature>
<feature type="compositionally biased region" description="Basic and acidic residues" evidence="1">
    <location>
        <begin position="1251"/>
        <end position="1264"/>
    </location>
</feature>
<feature type="region of interest" description="Disordered" evidence="1">
    <location>
        <begin position="695"/>
        <end position="719"/>
    </location>
</feature>
<feature type="compositionally biased region" description="Polar residues" evidence="1">
    <location>
        <begin position="954"/>
        <end position="965"/>
    </location>
</feature>
<gene>
    <name evidence="3" type="ORF">BCV69DRAFT_295795</name>
</gene>
<feature type="region of interest" description="Disordered" evidence="1">
    <location>
        <begin position="491"/>
        <end position="518"/>
    </location>
</feature>
<feature type="region of interest" description="Disordered" evidence="1">
    <location>
        <begin position="563"/>
        <end position="597"/>
    </location>
</feature>
<feature type="transmembrane region" description="Helical" evidence="2">
    <location>
        <begin position="289"/>
        <end position="312"/>
    </location>
</feature>
<keyword evidence="2" id="KW-0812">Transmembrane</keyword>
<feature type="region of interest" description="Disordered" evidence="1">
    <location>
        <begin position="883"/>
        <end position="966"/>
    </location>
</feature>
<feature type="compositionally biased region" description="Low complexity" evidence="1">
    <location>
        <begin position="887"/>
        <end position="901"/>
    </location>
</feature>
<name>A0A316UEV5_9BASI</name>
<evidence type="ECO:0000313" key="4">
    <source>
        <dbReference type="Proteomes" id="UP000245942"/>
    </source>
</evidence>
<dbReference type="EMBL" id="KZ819321">
    <property type="protein sequence ID" value="PWN23458.1"/>
    <property type="molecule type" value="Genomic_DNA"/>
</dbReference>
<feature type="compositionally biased region" description="Polar residues" evidence="1">
    <location>
        <begin position="1184"/>
        <end position="1204"/>
    </location>
</feature>
<keyword evidence="2" id="KW-0472">Membrane</keyword>
<dbReference type="OrthoDB" id="3365284at2759"/>
<accession>A0A316UEV5</accession>
<sequence length="1544" mass="166746">MPNGFISPDWRYFNTSLPDFNWLSAISLVEHEHDDSNGRPPIELLRAHISQPFRIPVSKAWIGQMEAAMAIKSLLIFLACAIIWRRWSEMSFWIFRKQERRDGVLLIPNAVTSFMALELVFGSVWIAYIIDQLRVVHGQASPVRLCAWLGLTWLPLIQGAWFAGWGTFFASPLQPGGSALDTAPPENTSKLFPSPFRGLTAPALNVIMVAVPLLQALPICALTALASIRWKVAVDKWQALDDELASLIAAAGSSRDPRTSLRVTDPLRNQALAVWMSADSAIGSMEHVFWAWVASAVAFTAFYAITGGTLLLQLRREVTYLRRAMINSAKSAEREANVAPVANDEIALIETGKVPGTHRAFFWPNIKGLKAIEKRTNSQSRSSSSRRARSSRNAKYETMKRVVLLIGIQVGCISAAAAGFSVIALGIALELRRSIRLHYFDMVYMIANLVAAWTACIFGGAIFLAITARTFEFLTDIVVAAARGSPLAYRSRRGTQEDTVGKGSGLQQDSKRSDQALHATRKRMSARLGLSAPFSGRGKSARHSLSVPKGHLQMDDSIIVGTEGSDGKPRVSFAGETATIPTPKDARPSAPVKKGKWGRRGLLGMTSAERSVWQDDSIILDVHEGQRGPEELHEAGRAVITPRSLGDNRGRSGSVGSNETLQYRVVEDLRRGLTPPPRRPSSIRLDKRQVVADTPRRITQALDASSPRPYPSNGLRSPEAAHIRKAGSPVSPFEMYASLERLQSQVAPTASYVSASLLASLDAVSSRLPSAQTLELEARKYLAATLSLARAAGAHSSDVLSTARRREAGYVKVVEKWYPAAVQGWTTFEHQVFLLSNGTVEGALLRGIVVGLALLIFSLTLLSARNRRSMSVAYNGKPSVMSALSQTETSTSGDDSSYTSEDGTDDELHDRPLAALRRSTSPLGRSSQSPAGRASRHFAVGSASKRADKRSSIIRITSSDPSSSLCHMPVELDLLSPTSSSSAQRSSSPSQAAALAVLKRRRKKVGVRVINSDSTPLEDEVAAILAKDSDTADEGGTSPRLSRIALEPDAPANAQRVPSPAADGQGQSSHLMASNTVLRAPSPLKNATKNRPPMRVKRSPSPLPPDAPEPIPERNSSYHKLNGVVQAIKPRVVGGDRTDAPPSILRKKSQVWTDRLVEEEASAKMSRNGSRSTAKQDVNELAATGQTSPMSTTRAAQRAPTGSNIEAWRSSTLVVGSQPLQLSDQKLKTLRAIKLTEPDWAPYVTIHERARERVEKKREKDAAKKRLLTTSAGSTRKATLTSPTGSVKRRESIRRRREELRLRAMGEEEGDGTGDGGELGYSSYFSPSPKDEHGYEVSASGSRGADTPRGSGSGSTTPRRRSSNGNQHQSGRLGKSVLSPSPSSQGVNRSDEPGEAGDAPADADAESDFWFERYIPSTAAAGRDWDWRKRRARLRAEAETVQNSSFVESLRAKVDEDGDESYTMDFDGQGVSGGEANGNGHAATDSSGTAAVPATADSGAQYVINGHVFSHGLVGASLGYTPAGGARSSPSRNSPVGGSRERRR</sequence>
<feature type="compositionally biased region" description="Pro residues" evidence="1">
    <location>
        <begin position="1101"/>
        <end position="1110"/>
    </location>
</feature>
<feature type="region of interest" description="Disordered" evidence="1">
    <location>
        <begin position="1251"/>
        <end position="1404"/>
    </location>
</feature>
<feature type="compositionally biased region" description="Polar residues" evidence="1">
    <location>
        <begin position="1165"/>
        <end position="1176"/>
    </location>
</feature>
<feature type="compositionally biased region" description="Basic and acidic residues" evidence="1">
    <location>
        <begin position="1296"/>
        <end position="1306"/>
    </location>
</feature>
<feature type="region of interest" description="Disordered" evidence="1">
    <location>
        <begin position="1458"/>
        <end position="1492"/>
    </location>
</feature>
<feature type="compositionally biased region" description="Polar residues" evidence="1">
    <location>
        <begin position="918"/>
        <end position="930"/>
    </location>
</feature>
<feature type="compositionally biased region" description="Polar residues" evidence="1">
    <location>
        <begin position="1065"/>
        <end position="1077"/>
    </location>
</feature>
<feature type="transmembrane region" description="Helical" evidence="2">
    <location>
        <begin position="203"/>
        <end position="228"/>
    </location>
</feature>
<feature type="transmembrane region" description="Helical" evidence="2">
    <location>
        <begin position="150"/>
        <end position="170"/>
    </location>
</feature>
<feature type="compositionally biased region" description="Polar residues" evidence="1">
    <location>
        <begin position="1268"/>
        <end position="1285"/>
    </location>
</feature>
<evidence type="ECO:0008006" key="5">
    <source>
        <dbReference type="Google" id="ProtNLM"/>
    </source>
</evidence>
<feature type="region of interest" description="Disordered" evidence="1">
    <location>
        <begin position="1028"/>
        <end position="1118"/>
    </location>
</feature>
<dbReference type="GeneID" id="37015662"/>